<name>A0A316E2W8_9FLAO</name>
<protein>
    <submittedName>
        <fullName evidence="3">Uncharacterized protein</fullName>
    </submittedName>
</protein>
<dbReference type="EMBL" id="JACWLN010000003">
    <property type="protein sequence ID" value="MBD1260864.1"/>
    <property type="molecule type" value="Genomic_DNA"/>
</dbReference>
<dbReference type="AlphaFoldDB" id="A0A316E2W8"/>
<reference evidence="2 5" key="2">
    <citation type="submission" date="2020-07" db="EMBL/GenBank/DDBJ databases">
        <title>The draft genome sequence of Maribacter polysiphoniae KCTC 22021.</title>
        <authorList>
            <person name="Mu L."/>
        </authorList>
    </citation>
    <scope>NUCLEOTIDE SEQUENCE [LARGE SCALE GENOMIC DNA]</scope>
    <source>
        <strain evidence="2 5">KCTC 22021</strain>
    </source>
</reference>
<evidence type="ECO:0000313" key="3">
    <source>
        <dbReference type="EMBL" id="PWK23998.1"/>
    </source>
</evidence>
<accession>A0A316E2W8</accession>
<evidence type="ECO:0000313" key="4">
    <source>
        <dbReference type="Proteomes" id="UP000245667"/>
    </source>
</evidence>
<dbReference type="Proteomes" id="UP000245667">
    <property type="component" value="Unassembled WGS sequence"/>
</dbReference>
<dbReference type="EMBL" id="QGGQ01000003">
    <property type="protein sequence ID" value="PWK23998.1"/>
    <property type="molecule type" value="Genomic_DNA"/>
</dbReference>
<gene>
    <name evidence="2" type="ORF">HZY62_09725</name>
    <name evidence="3" type="ORF">LX92_01584</name>
</gene>
<sequence length="77" mass="8532">MKDIAIKSLFLLSVLVMVDYLIMIIVGCVSNYLGCSLNYFECAFCTIGQSVFGFSLLLLGVTMVKDIKSLHTRSKSE</sequence>
<keyword evidence="1" id="KW-0472">Membrane</keyword>
<dbReference type="Proteomes" id="UP000651837">
    <property type="component" value="Unassembled WGS sequence"/>
</dbReference>
<proteinExistence type="predicted"/>
<keyword evidence="5" id="KW-1185">Reference proteome</keyword>
<dbReference type="RefSeq" id="WP_109649762.1">
    <property type="nucleotide sequence ID" value="NZ_CAJQNU010000087.1"/>
</dbReference>
<evidence type="ECO:0000313" key="5">
    <source>
        <dbReference type="Proteomes" id="UP000651837"/>
    </source>
</evidence>
<feature type="transmembrane region" description="Helical" evidence="1">
    <location>
        <begin position="38"/>
        <end position="64"/>
    </location>
</feature>
<evidence type="ECO:0000256" key="1">
    <source>
        <dbReference type="SAM" id="Phobius"/>
    </source>
</evidence>
<evidence type="ECO:0000313" key="2">
    <source>
        <dbReference type="EMBL" id="MBD1260864.1"/>
    </source>
</evidence>
<reference evidence="3 4" key="1">
    <citation type="submission" date="2018-05" db="EMBL/GenBank/DDBJ databases">
        <title>Genomic Encyclopedia of Archaeal and Bacterial Type Strains, Phase II (KMG-II): from individual species to whole genera.</title>
        <authorList>
            <person name="Goeker M."/>
        </authorList>
    </citation>
    <scope>NUCLEOTIDE SEQUENCE [LARGE SCALE GENOMIC DNA]</scope>
    <source>
        <strain evidence="3 4">DSM 23514</strain>
    </source>
</reference>
<feature type="transmembrane region" description="Helical" evidence="1">
    <location>
        <begin position="9"/>
        <end position="32"/>
    </location>
</feature>
<keyword evidence="1" id="KW-1133">Transmembrane helix</keyword>
<organism evidence="3 4">
    <name type="scientific">Maribacter polysiphoniae</name>
    <dbReference type="NCBI Taxonomy" id="429344"/>
    <lineage>
        <taxon>Bacteria</taxon>
        <taxon>Pseudomonadati</taxon>
        <taxon>Bacteroidota</taxon>
        <taxon>Flavobacteriia</taxon>
        <taxon>Flavobacteriales</taxon>
        <taxon>Flavobacteriaceae</taxon>
        <taxon>Maribacter</taxon>
    </lineage>
</organism>
<keyword evidence="1" id="KW-0812">Transmembrane</keyword>
<comment type="caution">
    <text evidence="3">The sequence shown here is derived from an EMBL/GenBank/DDBJ whole genome shotgun (WGS) entry which is preliminary data.</text>
</comment>